<dbReference type="EnsemblMetazoa" id="PHUM097980-RA">
    <property type="protein sequence ID" value="PHUM097980-PA"/>
    <property type="gene ID" value="PHUM097980"/>
</dbReference>
<dbReference type="VEuPathDB" id="VectorBase:PHUM097980"/>
<keyword evidence="4 6" id="KW-1133">Transmembrane helix</keyword>
<name>E0VCV5_PEDHC</name>
<feature type="domain" description="Endoplasmic reticulum vesicle transporter C-terminal" evidence="7">
    <location>
        <begin position="168"/>
        <end position="336"/>
    </location>
</feature>
<dbReference type="OrthoDB" id="5541786at2759"/>
<dbReference type="EMBL" id="AAZO01001173">
    <property type="status" value="NOT_ANNOTATED_CDS"/>
    <property type="molecule type" value="Genomic_DNA"/>
</dbReference>
<dbReference type="KEGG" id="phu:Phum_PHUM097980"/>
<feature type="domain" description="Endoplasmic reticulum vesicle transporter N-terminal" evidence="8">
    <location>
        <begin position="17"/>
        <end position="103"/>
    </location>
</feature>
<dbReference type="InterPro" id="IPR039542">
    <property type="entry name" value="Erv_N"/>
</dbReference>
<dbReference type="InterPro" id="IPR045888">
    <property type="entry name" value="Erv"/>
</dbReference>
<dbReference type="Proteomes" id="UP000009046">
    <property type="component" value="Unassembled WGS sequence"/>
</dbReference>
<evidence type="ECO:0000256" key="6">
    <source>
        <dbReference type="SAM" id="Phobius"/>
    </source>
</evidence>
<evidence type="ECO:0000259" key="7">
    <source>
        <dbReference type="Pfam" id="PF07970"/>
    </source>
</evidence>
<evidence type="ECO:0000256" key="2">
    <source>
        <dbReference type="ARBA" id="ARBA00005648"/>
    </source>
</evidence>
<dbReference type="FunCoup" id="E0VCV5">
    <property type="interactions" value="1123"/>
</dbReference>
<evidence type="ECO:0000256" key="1">
    <source>
        <dbReference type="ARBA" id="ARBA00004457"/>
    </source>
</evidence>
<dbReference type="EMBL" id="DS235065">
    <property type="protein sequence ID" value="EEB11211.1"/>
    <property type="molecule type" value="Genomic_DNA"/>
</dbReference>
<evidence type="ECO:0000259" key="8">
    <source>
        <dbReference type="Pfam" id="PF13850"/>
    </source>
</evidence>
<reference evidence="9" key="2">
    <citation type="submission" date="2007-04" db="EMBL/GenBank/DDBJ databases">
        <title>The genome of the human body louse.</title>
        <authorList>
            <consortium name="The Human Body Louse Genome Consortium"/>
            <person name="Kirkness E."/>
            <person name="Walenz B."/>
            <person name="Hass B."/>
            <person name="Bruggner R."/>
            <person name="Strausberg R."/>
        </authorList>
    </citation>
    <scope>NUCLEOTIDE SEQUENCE</scope>
    <source>
        <strain evidence="9">USDA</strain>
    </source>
</reference>
<dbReference type="Pfam" id="PF13850">
    <property type="entry name" value="ERGIC_N"/>
    <property type="match status" value="1"/>
</dbReference>
<dbReference type="Pfam" id="PF07970">
    <property type="entry name" value="COPIIcoated_ERV"/>
    <property type="match status" value="1"/>
</dbReference>
<gene>
    <name evidence="10" type="primary">8238068</name>
    <name evidence="9" type="ORF">Phum_PHUM097980</name>
</gene>
<dbReference type="GO" id="GO:0030134">
    <property type="term" value="C:COPII-coated ER to Golgi transport vesicle"/>
    <property type="evidence" value="ECO:0007669"/>
    <property type="project" value="TreeGrafter"/>
</dbReference>
<dbReference type="PANTHER" id="PTHR10984:SF30">
    <property type="entry name" value="ENDOPLASMIC RETICULUM-GOLGI INTERMEDIATE COMPARTMENT PROTEIN 2"/>
    <property type="match status" value="1"/>
</dbReference>
<dbReference type="GO" id="GO:0033116">
    <property type="term" value="C:endoplasmic reticulum-Golgi intermediate compartment membrane"/>
    <property type="evidence" value="ECO:0007669"/>
    <property type="project" value="UniProtKB-SubCell"/>
</dbReference>
<dbReference type="eggNOG" id="KOG2667">
    <property type="taxonomic scope" value="Eukaryota"/>
</dbReference>
<keyword evidence="11" id="KW-1185">Reference proteome</keyword>
<keyword evidence="5 6" id="KW-0472">Membrane</keyword>
<protein>
    <submittedName>
        <fullName evidence="9">Endoplasmic reticulum-golgi intermediate compartment protein, putative</fullName>
    </submittedName>
</protein>
<dbReference type="GeneID" id="8238068"/>
<sequence length="349" mass="40077">MVLRQRFKKVVSLKSVKVLDAFPKVDNSCRESSPVGGTLSIISYILMLWILYSEITYYTNSKITYKFLPDVDFDQKVKIYLDMTVAMPCSAVSADILDSTQQSVFNFGELHEENTWFDLEPSQKINFDQIKNVNALLRQDYHEVHEYLWKSASPSFINVYVPRKNLPNRPYDACRIYGELVLNKVAGNFHISAGKSLQLPRGHIHIATFMSDKEFNFSHRLNYFSFGDYSPGIVHPLEGDEKIATDAMMSYQYFIEVVPTEVKTFLTNQLTYQYSVKDYQRPINHNTGSHGIPGIFFKYDMSALKVIVMQERDSPINFAVKLCASIGGIHITSGLVNNIILYLINFYKK</sequence>
<comment type="subcellular location">
    <subcellularLocation>
        <location evidence="1">Endoplasmic reticulum-Golgi intermediate compartment membrane</location>
        <topology evidence="1">Multi-pass membrane protein</topology>
    </subcellularLocation>
</comment>
<dbReference type="PANTHER" id="PTHR10984">
    <property type="entry name" value="ENDOPLASMIC RETICULUM-GOLGI INTERMEDIATE COMPARTMENT PROTEIN"/>
    <property type="match status" value="1"/>
</dbReference>
<dbReference type="STRING" id="121224.E0VCV5"/>
<accession>E0VCV5</accession>
<dbReference type="HOGENOM" id="CLU_034705_4_1_1"/>
<dbReference type="GO" id="GO:0006888">
    <property type="term" value="P:endoplasmic reticulum to Golgi vesicle-mediated transport"/>
    <property type="evidence" value="ECO:0007669"/>
    <property type="project" value="TreeGrafter"/>
</dbReference>
<comment type="similarity">
    <text evidence="2">Belongs to the ERGIC family.</text>
</comment>
<dbReference type="CTD" id="8238068"/>
<evidence type="ECO:0000313" key="10">
    <source>
        <dbReference type="EnsemblMetazoa" id="PHUM097980-PA"/>
    </source>
</evidence>
<proteinExistence type="inferred from homology"/>
<feature type="transmembrane region" description="Helical" evidence="6">
    <location>
        <begin position="318"/>
        <end position="344"/>
    </location>
</feature>
<dbReference type="AlphaFoldDB" id="E0VCV5"/>
<reference evidence="9" key="1">
    <citation type="submission" date="2007-04" db="EMBL/GenBank/DDBJ databases">
        <title>Annotation of Pediculus humanus corporis strain USDA.</title>
        <authorList>
            <person name="Kirkness E."/>
            <person name="Hannick L."/>
            <person name="Hass B."/>
            <person name="Bruggner R."/>
            <person name="Lawson D."/>
            <person name="Bidwell S."/>
            <person name="Joardar V."/>
            <person name="Caler E."/>
            <person name="Walenz B."/>
            <person name="Inman J."/>
            <person name="Schobel S."/>
            <person name="Galinsky K."/>
            <person name="Amedeo P."/>
            <person name="Strausberg R."/>
        </authorList>
    </citation>
    <scope>NUCLEOTIDE SEQUENCE</scope>
    <source>
        <strain evidence="9">USDA</strain>
    </source>
</reference>
<dbReference type="InterPro" id="IPR012936">
    <property type="entry name" value="Erv_C"/>
</dbReference>
<dbReference type="GO" id="GO:0006890">
    <property type="term" value="P:retrograde vesicle-mediated transport, Golgi to endoplasmic reticulum"/>
    <property type="evidence" value="ECO:0007669"/>
    <property type="project" value="TreeGrafter"/>
</dbReference>
<dbReference type="GO" id="GO:0005783">
    <property type="term" value="C:endoplasmic reticulum"/>
    <property type="evidence" value="ECO:0007669"/>
    <property type="project" value="TreeGrafter"/>
</dbReference>
<dbReference type="InParanoid" id="E0VCV5"/>
<evidence type="ECO:0000313" key="9">
    <source>
        <dbReference type="EMBL" id="EEB11211.1"/>
    </source>
</evidence>
<evidence type="ECO:0000256" key="4">
    <source>
        <dbReference type="ARBA" id="ARBA00022989"/>
    </source>
</evidence>
<dbReference type="OMA" id="MTNHYLR"/>
<dbReference type="RefSeq" id="XP_002423949.1">
    <property type="nucleotide sequence ID" value="XM_002423904.1"/>
</dbReference>
<reference evidence="10" key="3">
    <citation type="submission" date="2021-02" db="UniProtKB">
        <authorList>
            <consortium name="EnsemblMetazoa"/>
        </authorList>
    </citation>
    <scope>IDENTIFICATION</scope>
    <source>
        <strain evidence="10">USDA</strain>
    </source>
</reference>
<evidence type="ECO:0000313" key="11">
    <source>
        <dbReference type="Proteomes" id="UP000009046"/>
    </source>
</evidence>
<organism>
    <name type="scientific">Pediculus humanus subsp. corporis</name>
    <name type="common">Body louse</name>
    <dbReference type="NCBI Taxonomy" id="121224"/>
    <lineage>
        <taxon>Eukaryota</taxon>
        <taxon>Metazoa</taxon>
        <taxon>Ecdysozoa</taxon>
        <taxon>Arthropoda</taxon>
        <taxon>Hexapoda</taxon>
        <taxon>Insecta</taxon>
        <taxon>Pterygota</taxon>
        <taxon>Neoptera</taxon>
        <taxon>Paraneoptera</taxon>
        <taxon>Psocodea</taxon>
        <taxon>Troctomorpha</taxon>
        <taxon>Phthiraptera</taxon>
        <taxon>Anoplura</taxon>
        <taxon>Pediculidae</taxon>
        <taxon>Pediculus</taxon>
    </lineage>
</organism>
<keyword evidence="3 6" id="KW-0812">Transmembrane</keyword>
<feature type="transmembrane region" description="Helical" evidence="6">
    <location>
        <begin position="34"/>
        <end position="52"/>
    </location>
</feature>
<evidence type="ECO:0000256" key="5">
    <source>
        <dbReference type="ARBA" id="ARBA00023136"/>
    </source>
</evidence>
<evidence type="ECO:0000256" key="3">
    <source>
        <dbReference type="ARBA" id="ARBA00022692"/>
    </source>
</evidence>